<dbReference type="InterPro" id="IPR037401">
    <property type="entry name" value="SnoaL-like"/>
</dbReference>
<feature type="domain" description="SnoaL-like" evidence="2">
    <location>
        <begin position="44"/>
        <end position="117"/>
    </location>
</feature>
<evidence type="ECO:0000313" key="4">
    <source>
        <dbReference type="Proteomes" id="UP000815325"/>
    </source>
</evidence>
<dbReference type="EMBL" id="MU069500">
    <property type="protein sequence ID" value="KAF5840896.1"/>
    <property type="molecule type" value="Genomic_DNA"/>
</dbReference>
<feature type="signal peptide" evidence="1">
    <location>
        <begin position="1"/>
        <end position="20"/>
    </location>
</feature>
<evidence type="ECO:0000259" key="2">
    <source>
        <dbReference type="Pfam" id="PF12680"/>
    </source>
</evidence>
<dbReference type="Gene3D" id="3.10.450.50">
    <property type="match status" value="1"/>
</dbReference>
<sequence length="117" mass="13084">PSALCTQLCCICLPSTCVLCLQAPDRFVSRAAQATETPTAKETVTKFYTAYNTGDSDTIAACMAEDVNYHDMIHPEPFKGRNEVVEYMKKVREEVPSDLQFVIEEIAGEENKCGIRW</sequence>
<name>A0ABQ7H229_DUNSA</name>
<keyword evidence="4" id="KW-1185">Reference proteome</keyword>
<comment type="caution">
    <text evidence="3">The sequence shown here is derived from an EMBL/GenBank/DDBJ whole genome shotgun (WGS) entry which is preliminary data.</text>
</comment>
<proteinExistence type="predicted"/>
<accession>A0ABQ7H229</accession>
<dbReference type="PANTHER" id="PTHR33698">
    <property type="entry name" value="NUCLEAR TRANSPORT FACTOR 2 (NTF2)-LIKE PROTEIN"/>
    <property type="match status" value="1"/>
</dbReference>
<keyword evidence="1" id="KW-0732">Signal</keyword>
<dbReference type="Pfam" id="PF12680">
    <property type="entry name" value="SnoaL_2"/>
    <property type="match status" value="1"/>
</dbReference>
<dbReference type="PANTHER" id="PTHR33698:SF3">
    <property type="entry name" value="OS09G0266000 PROTEIN"/>
    <property type="match status" value="1"/>
</dbReference>
<reference evidence="3" key="1">
    <citation type="submission" date="2017-08" db="EMBL/GenBank/DDBJ databases">
        <authorList>
            <person name="Polle J.E."/>
            <person name="Barry K."/>
            <person name="Cushman J."/>
            <person name="Schmutz J."/>
            <person name="Tran D."/>
            <person name="Hathwaick L.T."/>
            <person name="Yim W.C."/>
            <person name="Jenkins J."/>
            <person name="Mckie-Krisberg Z.M."/>
            <person name="Prochnik S."/>
            <person name="Lindquist E."/>
            <person name="Dockter R.B."/>
            <person name="Adam C."/>
            <person name="Molina H."/>
            <person name="Bunkerborg J."/>
            <person name="Jin E."/>
            <person name="Buchheim M."/>
            <person name="Magnuson J."/>
        </authorList>
    </citation>
    <scope>NUCLEOTIDE SEQUENCE</scope>
    <source>
        <strain evidence="3">CCAP 19/18</strain>
    </source>
</reference>
<protein>
    <recommendedName>
        <fullName evidence="2">SnoaL-like domain-containing protein</fullName>
    </recommendedName>
</protein>
<evidence type="ECO:0000256" key="1">
    <source>
        <dbReference type="SAM" id="SignalP"/>
    </source>
</evidence>
<dbReference type="InterPro" id="IPR032710">
    <property type="entry name" value="NTF2-like_dom_sf"/>
</dbReference>
<feature type="chain" id="PRO_5047205669" description="SnoaL-like domain-containing protein" evidence="1">
    <location>
        <begin position="21"/>
        <end position="117"/>
    </location>
</feature>
<feature type="non-terminal residue" evidence="3">
    <location>
        <position position="1"/>
    </location>
</feature>
<dbReference type="Proteomes" id="UP000815325">
    <property type="component" value="Unassembled WGS sequence"/>
</dbReference>
<dbReference type="SUPFAM" id="SSF54427">
    <property type="entry name" value="NTF2-like"/>
    <property type="match status" value="1"/>
</dbReference>
<organism evidence="3 4">
    <name type="scientific">Dunaliella salina</name>
    <name type="common">Green alga</name>
    <name type="synonym">Protococcus salinus</name>
    <dbReference type="NCBI Taxonomy" id="3046"/>
    <lineage>
        <taxon>Eukaryota</taxon>
        <taxon>Viridiplantae</taxon>
        <taxon>Chlorophyta</taxon>
        <taxon>core chlorophytes</taxon>
        <taxon>Chlorophyceae</taxon>
        <taxon>CS clade</taxon>
        <taxon>Chlamydomonadales</taxon>
        <taxon>Dunaliellaceae</taxon>
        <taxon>Dunaliella</taxon>
    </lineage>
</organism>
<gene>
    <name evidence="3" type="ORF">DUNSADRAFT_15096</name>
</gene>
<evidence type="ECO:0000313" key="3">
    <source>
        <dbReference type="EMBL" id="KAF5840896.1"/>
    </source>
</evidence>